<dbReference type="Proteomes" id="UP000019678">
    <property type="component" value="Unassembled WGS sequence"/>
</dbReference>
<organism evidence="3 4">
    <name type="scientific">Chondromyces apiculatus DSM 436</name>
    <dbReference type="NCBI Taxonomy" id="1192034"/>
    <lineage>
        <taxon>Bacteria</taxon>
        <taxon>Pseudomonadati</taxon>
        <taxon>Myxococcota</taxon>
        <taxon>Polyangia</taxon>
        <taxon>Polyangiales</taxon>
        <taxon>Polyangiaceae</taxon>
        <taxon>Chondromyces</taxon>
    </lineage>
</organism>
<dbReference type="eggNOG" id="COG3315">
    <property type="taxonomic scope" value="Bacteria"/>
</dbReference>
<proteinExistence type="predicted"/>
<evidence type="ECO:0000256" key="1">
    <source>
        <dbReference type="ARBA" id="ARBA00022603"/>
    </source>
</evidence>
<accession>A0A017T1S2</accession>
<keyword evidence="2 3" id="KW-0808">Transferase</keyword>
<dbReference type="InterPro" id="IPR007213">
    <property type="entry name" value="Ppm1/Ppm2/Tcmp"/>
</dbReference>
<dbReference type="InterPro" id="IPR029063">
    <property type="entry name" value="SAM-dependent_MTases_sf"/>
</dbReference>
<dbReference type="PANTHER" id="PTHR43619">
    <property type="entry name" value="S-ADENOSYL-L-METHIONINE-DEPENDENT METHYLTRANSFERASE YKTD-RELATED"/>
    <property type="match status" value="1"/>
</dbReference>
<comment type="caution">
    <text evidence="3">The sequence shown here is derived from an EMBL/GenBank/DDBJ whole genome shotgun (WGS) entry which is preliminary data.</text>
</comment>
<keyword evidence="1 3" id="KW-0489">Methyltransferase</keyword>
<name>A0A017T1S2_9BACT</name>
<evidence type="ECO:0000313" key="3">
    <source>
        <dbReference type="EMBL" id="EYF02937.1"/>
    </source>
</evidence>
<dbReference type="Pfam" id="PF04072">
    <property type="entry name" value="LCM"/>
    <property type="match status" value="1"/>
</dbReference>
<dbReference type="OrthoDB" id="9800233at2"/>
<dbReference type="PANTHER" id="PTHR43619:SF2">
    <property type="entry name" value="S-ADENOSYL-L-METHIONINE-DEPENDENT METHYLTRANSFERASES SUPERFAMILY PROTEIN"/>
    <property type="match status" value="1"/>
</dbReference>
<dbReference type="PIRSF" id="PIRSF028177">
    <property type="entry name" value="Polyketide_synth_Omtfrase_TcmP"/>
    <property type="match status" value="1"/>
</dbReference>
<dbReference type="SUPFAM" id="SSF53335">
    <property type="entry name" value="S-adenosyl-L-methionine-dependent methyltransferases"/>
    <property type="match status" value="1"/>
</dbReference>
<gene>
    <name evidence="3" type="ORF">CAP_6360</name>
</gene>
<protein>
    <submittedName>
        <fullName evidence="3">O-methyltransferase-like protein</fullName>
    </submittedName>
</protein>
<keyword evidence="4" id="KW-1185">Reference proteome</keyword>
<reference evidence="3 4" key="1">
    <citation type="submission" date="2013-05" db="EMBL/GenBank/DDBJ databases">
        <title>Genome assembly of Chondromyces apiculatus DSM 436.</title>
        <authorList>
            <person name="Sharma G."/>
            <person name="Khatri I."/>
            <person name="Kaur C."/>
            <person name="Mayilraj S."/>
            <person name="Subramanian S."/>
        </authorList>
    </citation>
    <scope>NUCLEOTIDE SEQUENCE [LARGE SCALE GENOMIC DNA]</scope>
    <source>
        <strain evidence="3 4">DSM 436</strain>
    </source>
</reference>
<dbReference type="GO" id="GO:0008168">
    <property type="term" value="F:methyltransferase activity"/>
    <property type="evidence" value="ECO:0007669"/>
    <property type="project" value="UniProtKB-KW"/>
</dbReference>
<dbReference type="AlphaFoldDB" id="A0A017T1S2"/>
<sequence length="278" mass="31781">MGEKAKVDLGKVQETLLIPLYGRAVETRKRRPLLSDPKAVEMVAAIDYDFHKFDRSTSLVGSVLRTVMLDEWIKDFLAAHPTGTVVEIGAGLNTRFERLDNGQLRWFDVDLPDSVALRNRFFTDSARRTTVAASVLDESWITRVKESNGPFFIVVEAVLLYLAEDEVKQALSRIAQEFPGARVAFDTAGTLMVRNQHRHDVMKDMAAQFSWACDEPERLERWVPGLRLLETRTYAEAQETLWSKLPLYLRVLSHVGPLLFKRFVNAYRLNLFEVLPRA</sequence>
<dbReference type="GO" id="GO:0032259">
    <property type="term" value="P:methylation"/>
    <property type="evidence" value="ECO:0007669"/>
    <property type="project" value="UniProtKB-KW"/>
</dbReference>
<dbReference type="RefSeq" id="WP_044246881.1">
    <property type="nucleotide sequence ID" value="NZ_ASRX01000053.1"/>
</dbReference>
<dbReference type="EMBL" id="ASRX01000053">
    <property type="protein sequence ID" value="EYF02937.1"/>
    <property type="molecule type" value="Genomic_DNA"/>
</dbReference>
<evidence type="ECO:0000256" key="2">
    <source>
        <dbReference type="ARBA" id="ARBA00022679"/>
    </source>
</evidence>
<dbReference type="STRING" id="1192034.CAP_6360"/>
<dbReference type="Gene3D" id="3.40.50.150">
    <property type="entry name" value="Vaccinia Virus protein VP39"/>
    <property type="match status" value="1"/>
</dbReference>
<evidence type="ECO:0000313" key="4">
    <source>
        <dbReference type="Proteomes" id="UP000019678"/>
    </source>
</evidence>
<dbReference type="InterPro" id="IPR016874">
    <property type="entry name" value="TcmP-like"/>
</dbReference>